<evidence type="ECO:0000313" key="3">
    <source>
        <dbReference type="EMBL" id="RXR05299.1"/>
    </source>
</evidence>
<keyword evidence="4" id="KW-1185">Reference proteome</keyword>
<dbReference type="OrthoDB" id="9802426at2"/>
<dbReference type="SUPFAM" id="SSF52172">
    <property type="entry name" value="CheY-like"/>
    <property type="match status" value="1"/>
</dbReference>
<feature type="domain" description="Response regulatory" evidence="2">
    <location>
        <begin position="22"/>
        <end position="138"/>
    </location>
</feature>
<dbReference type="GO" id="GO:0000160">
    <property type="term" value="P:phosphorelay signal transduction system"/>
    <property type="evidence" value="ECO:0007669"/>
    <property type="project" value="InterPro"/>
</dbReference>
<dbReference type="Gene3D" id="3.40.50.2300">
    <property type="match status" value="1"/>
</dbReference>
<dbReference type="Pfam" id="PF00072">
    <property type="entry name" value="Response_reg"/>
    <property type="match status" value="1"/>
</dbReference>
<dbReference type="PANTHER" id="PTHR43228:SF1">
    <property type="entry name" value="TWO-COMPONENT RESPONSE REGULATOR ARR22"/>
    <property type="match status" value="1"/>
</dbReference>
<dbReference type="PANTHER" id="PTHR43228">
    <property type="entry name" value="TWO-COMPONENT RESPONSE REGULATOR"/>
    <property type="match status" value="1"/>
</dbReference>
<reference evidence="3 4" key="1">
    <citation type="submission" date="2019-01" db="EMBL/GenBank/DDBJ databases">
        <title>Pseudoxanthomonas composti sp. nov., isolated from compost.</title>
        <authorList>
            <person name="Yang G."/>
        </authorList>
    </citation>
    <scope>NUCLEOTIDE SEQUENCE [LARGE SCALE GENOMIC DNA]</scope>
    <source>
        <strain evidence="3 4">GSS15</strain>
    </source>
</reference>
<dbReference type="Proteomes" id="UP000289784">
    <property type="component" value="Unassembled WGS sequence"/>
</dbReference>
<accession>A0A4Q1JVT3</accession>
<dbReference type="EMBL" id="SAWZ01000005">
    <property type="protein sequence ID" value="RXR05299.1"/>
    <property type="molecule type" value="Genomic_DNA"/>
</dbReference>
<evidence type="ECO:0000313" key="4">
    <source>
        <dbReference type="Proteomes" id="UP000289784"/>
    </source>
</evidence>
<feature type="modified residue" description="4-aspartylphosphate" evidence="1">
    <location>
        <position position="71"/>
    </location>
</feature>
<proteinExistence type="predicted"/>
<comment type="caution">
    <text evidence="3">The sequence shown here is derived from an EMBL/GenBank/DDBJ whole genome shotgun (WGS) entry which is preliminary data.</text>
</comment>
<protein>
    <submittedName>
        <fullName evidence="3">Response regulator</fullName>
    </submittedName>
</protein>
<keyword evidence="1" id="KW-0597">Phosphoprotein</keyword>
<dbReference type="PROSITE" id="PS50110">
    <property type="entry name" value="RESPONSE_REGULATORY"/>
    <property type="match status" value="1"/>
</dbReference>
<dbReference type="CDD" id="cd17580">
    <property type="entry name" value="REC_2_DhkD-like"/>
    <property type="match status" value="1"/>
</dbReference>
<gene>
    <name evidence="3" type="ORF">EPA99_11195</name>
</gene>
<dbReference type="InterPro" id="IPR001789">
    <property type="entry name" value="Sig_transdc_resp-reg_receiver"/>
</dbReference>
<evidence type="ECO:0000256" key="1">
    <source>
        <dbReference type="PROSITE-ProRule" id="PRU00169"/>
    </source>
</evidence>
<sequence length="139" mass="15061">MKQEEDLTMNAVRQSLGNGPYKILVVDDNRDAADSISMVMELLGHDVTTCYSGQEGLDTASSQAPDVVFTDIGMPGMDGHEVCRRLREQPGGQALRIVALTGWGAEDDRQKTHEAGFDHHLVKPVTADSLRQALAQIAA</sequence>
<dbReference type="InterPro" id="IPR011006">
    <property type="entry name" value="CheY-like_superfamily"/>
</dbReference>
<organism evidence="3 4">
    <name type="scientific">Pseudoxanthomonas composti</name>
    <dbReference type="NCBI Taxonomy" id="2137479"/>
    <lineage>
        <taxon>Bacteria</taxon>
        <taxon>Pseudomonadati</taxon>
        <taxon>Pseudomonadota</taxon>
        <taxon>Gammaproteobacteria</taxon>
        <taxon>Lysobacterales</taxon>
        <taxon>Lysobacteraceae</taxon>
        <taxon>Pseudoxanthomonas</taxon>
    </lineage>
</organism>
<dbReference type="AlphaFoldDB" id="A0A4Q1JVT3"/>
<evidence type="ECO:0000259" key="2">
    <source>
        <dbReference type="PROSITE" id="PS50110"/>
    </source>
</evidence>
<name>A0A4Q1JVT3_9GAMM</name>
<dbReference type="InterPro" id="IPR052048">
    <property type="entry name" value="ST_Response_Regulator"/>
</dbReference>
<dbReference type="SMART" id="SM00448">
    <property type="entry name" value="REC"/>
    <property type="match status" value="1"/>
</dbReference>